<sequence length="248" mass="26172">MAHPQAGALSEGADVLGDDAGAPSGRRTARLTELIPRLVPGSCGATTTVWDGGDEPPTAATHPDLAELVCVQLREDDGPIPTALRTQEPVHAADLLHDSRWPCYRASALGTGIRASTTFPFRRDGVTVTVTLYHLRPGGLEGVAEGPSVILGKLLTDTIARDRRYRRALAAVEQLEAALRSRTVVDQACGILMHLMDCDADAAFEVLRRSSQHGNRKLSELARAVVATRGSVGVSAPDAGTRAPCAPC</sequence>
<feature type="domain" description="ANTAR" evidence="4">
    <location>
        <begin position="165"/>
        <end position="226"/>
    </location>
</feature>
<dbReference type="GO" id="GO:0003723">
    <property type="term" value="F:RNA binding"/>
    <property type="evidence" value="ECO:0007669"/>
    <property type="project" value="InterPro"/>
</dbReference>
<gene>
    <name evidence="5" type="ORF">J1792_24235</name>
</gene>
<evidence type="ECO:0000313" key="6">
    <source>
        <dbReference type="Proteomes" id="UP000664781"/>
    </source>
</evidence>
<dbReference type="Gene3D" id="3.30.450.40">
    <property type="match status" value="1"/>
</dbReference>
<dbReference type="SMART" id="SM01012">
    <property type="entry name" value="ANTAR"/>
    <property type="match status" value="1"/>
</dbReference>
<name>A0A939FPI2_9ACTN</name>
<keyword evidence="1" id="KW-0805">Transcription regulation</keyword>
<accession>A0A939FPI2</accession>
<keyword evidence="6" id="KW-1185">Reference proteome</keyword>
<evidence type="ECO:0000313" key="5">
    <source>
        <dbReference type="EMBL" id="MBO0655775.1"/>
    </source>
</evidence>
<dbReference type="InterPro" id="IPR029016">
    <property type="entry name" value="GAF-like_dom_sf"/>
</dbReference>
<feature type="region of interest" description="Disordered" evidence="3">
    <location>
        <begin position="1"/>
        <end position="26"/>
    </location>
</feature>
<dbReference type="SUPFAM" id="SSF55781">
    <property type="entry name" value="GAF domain-like"/>
    <property type="match status" value="1"/>
</dbReference>
<keyword evidence="2" id="KW-0804">Transcription</keyword>
<dbReference type="Gene3D" id="1.10.10.10">
    <property type="entry name" value="Winged helix-like DNA-binding domain superfamily/Winged helix DNA-binding domain"/>
    <property type="match status" value="1"/>
</dbReference>
<dbReference type="PIRSF" id="PIRSF036625">
    <property type="entry name" value="GAF_ANTAR"/>
    <property type="match status" value="1"/>
</dbReference>
<evidence type="ECO:0000256" key="3">
    <source>
        <dbReference type="SAM" id="MobiDB-lite"/>
    </source>
</evidence>
<comment type="caution">
    <text evidence="5">The sequence shown here is derived from an EMBL/GenBank/DDBJ whole genome shotgun (WGS) entry which is preliminary data.</text>
</comment>
<dbReference type="SUPFAM" id="SSF52172">
    <property type="entry name" value="CheY-like"/>
    <property type="match status" value="1"/>
</dbReference>
<evidence type="ECO:0000256" key="1">
    <source>
        <dbReference type="ARBA" id="ARBA00023015"/>
    </source>
</evidence>
<dbReference type="Proteomes" id="UP000664781">
    <property type="component" value="Unassembled WGS sequence"/>
</dbReference>
<dbReference type="InterPro" id="IPR036388">
    <property type="entry name" value="WH-like_DNA-bd_sf"/>
</dbReference>
<dbReference type="InterPro" id="IPR011006">
    <property type="entry name" value="CheY-like_superfamily"/>
</dbReference>
<dbReference type="InterPro" id="IPR012074">
    <property type="entry name" value="GAF_ANTAR"/>
</dbReference>
<dbReference type="EMBL" id="JAFMOF010000004">
    <property type="protein sequence ID" value="MBO0655775.1"/>
    <property type="molecule type" value="Genomic_DNA"/>
</dbReference>
<dbReference type="InterPro" id="IPR005561">
    <property type="entry name" value="ANTAR"/>
</dbReference>
<dbReference type="PROSITE" id="PS50921">
    <property type="entry name" value="ANTAR"/>
    <property type="match status" value="1"/>
</dbReference>
<proteinExistence type="predicted"/>
<reference evidence="5" key="1">
    <citation type="submission" date="2021-03" db="EMBL/GenBank/DDBJ databases">
        <title>Streptomyces strains.</title>
        <authorList>
            <person name="Lund M.B."/>
            <person name="Toerring T."/>
        </authorList>
    </citation>
    <scope>NUCLEOTIDE SEQUENCE</scope>
    <source>
        <strain evidence="5">JCM 4242</strain>
    </source>
</reference>
<organism evidence="5 6">
    <name type="scientific">Streptomyces triculaminicus</name>
    <dbReference type="NCBI Taxonomy" id="2816232"/>
    <lineage>
        <taxon>Bacteria</taxon>
        <taxon>Bacillati</taxon>
        <taxon>Actinomycetota</taxon>
        <taxon>Actinomycetes</taxon>
        <taxon>Kitasatosporales</taxon>
        <taxon>Streptomycetaceae</taxon>
        <taxon>Streptomyces</taxon>
    </lineage>
</organism>
<evidence type="ECO:0000259" key="4">
    <source>
        <dbReference type="PROSITE" id="PS50921"/>
    </source>
</evidence>
<dbReference type="Pfam" id="PF03861">
    <property type="entry name" value="ANTAR"/>
    <property type="match status" value="1"/>
</dbReference>
<dbReference type="AlphaFoldDB" id="A0A939FPI2"/>
<protein>
    <submittedName>
        <fullName evidence="5">GAF and ANTAR domain-containing protein</fullName>
    </submittedName>
</protein>
<evidence type="ECO:0000256" key="2">
    <source>
        <dbReference type="ARBA" id="ARBA00023163"/>
    </source>
</evidence>